<organism evidence="1 2">
    <name type="scientific">Palleniella muris</name>
    <dbReference type="NCBI Taxonomy" id="3038145"/>
    <lineage>
        <taxon>Bacteria</taxon>
        <taxon>Pseudomonadati</taxon>
        <taxon>Bacteroidota</taxon>
        <taxon>Bacteroidia</taxon>
        <taxon>Bacteroidales</taxon>
        <taxon>Prevotellaceae</taxon>
        <taxon>Palleniella</taxon>
    </lineage>
</organism>
<name>A0AC61QRA3_9BACT</name>
<dbReference type="EMBL" id="SRZC01000007">
    <property type="protein sequence ID" value="TGX82754.1"/>
    <property type="molecule type" value="Genomic_DNA"/>
</dbReference>
<keyword evidence="2" id="KW-1185">Reference proteome</keyword>
<proteinExistence type="predicted"/>
<dbReference type="Proteomes" id="UP000308886">
    <property type="component" value="Unassembled WGS sequence"/>
</dbReference>
<accession>A0AC61QRA3</accession>
<gene>
    <name evidence="1" type="ORF">E5358_05295</name>
</gene>
<reference evidence="1" key="1">
    <citation type="submission" date="2019-04" db="EMBL/GenBank/DDBJ databases">
        <title>Microbes associate with the intestines of laboratory mice.</title>
        <authorList>
            <person name="Navarre W."/>
            <person name="Wong E."/>
            <person name="Huang K."/>
            <person name="Tropini C."/>
            <person name="Ng K."/>
            <person name="Yu B."/>
        </authorList>
    </citation>
    <scope>NUCLEOTIDE SEQUENCE</scope>
    <source>
        <strain evidence="1">NM73_A23</strain>
    </source>
</reference>
<evidence type="ECO:0000313" key="2">
    <source>
        <dbReference type="Proteomes" id="UP000308886"/>
    </source>
</evidence>
<comment type="caution">
    <text evidence="1">The sequence shown here is derived from an EMBL/GenBank/DDBJ whole genome shotgun (WGS) entry which is preliminary data.</text>
</comment>
<sequence>MRVTKIQEHHTKHPVKVLDCFVGSGYVKTEHGSLPDVDNDFQSDKRQEVKEYIERRYNHDGKQRVFSAGTFTTLKAKAVIKDVARTMRISPSLVNYLTAIIEDDGADYTEIFKLAASNRKIAKFIHDYPQLFEDIRTLMFQPRSSSVHASALLVTPDDMDGEDVECFDFVPIKKVDDILVSENSGYDLDELGLLKNDCLATKELSKLHQTFDLINEHYGAGLTMEGVVESDLANERAYELLRQGCTQNVFQLSSRGMTKFLVEMQPTCIHDLIAANALFRPATLENGSTEAYVDRKKGLVAPTYLWGTYNALNDTFGLITYQEQVAQIAREVGGFSLGEGVKLVKFISKKKAEKIQAMREKFLKGAKENGCPIEDAIAIWQQIEACGSYLFNKSHATAYAVTSYIGAFLKAQYPTAFYTVALEWADDKELIPIMSEMEACSNAKVVSPDINKSAMSFYTDYETNQIFWSLSRIKMVGTKAVDWIINERNKNGEFTSINNFIERIFKYKLKKYQYWDDPDNEDEVQRCPVNARHVLNLILAGCFDKIENALSVVERYAIVEKAAETLGFEIKQKDFPDDLRNKHYFWSQQQIKVSGLGAIDYKRIYDNSAIKEQIRGRAAYTTLKDSLSEDKDGRKAAIAATIVEMEEKKFTSKKTGEQEVFCKVTLQQNNDMAELVIWPEEYRNARALLIGAKNKLIICMATVKYSDYVGHNNLQLTRNNFIEII</sequence>
<protein>
    <submittedName>
        <fullName evidence="1">DNA polymerase III subunit alpha</fullName>
    </submittedName>
</protein>
<evidence type="ECO:0000313" key="1">
    <source>
        <dbReference type="EMBL" id="TGX82754.1"/>
    </source>
</evidence>